<dbReference type="Gene3D" id="3.10.290.10">
    <property type="entry name" value="RNA-binding S4 domain"/>
    <property type="match status" value="1"/>
</dbReference>
<dbReference type="InterPro" id="IPR024107">
    <property type="entry name" value="Tyr-tRNA-ligase_bac_1"/>
</dbReference>
<accession>A0ABU9UBC8</accession>
<dbReference type="PANTHER" id="PTHR11766">
    <property type="entry name" value="TYROSYL-TRNA SYNTHETASE"/>
    <property type="match status" value="1"/>
</dbReference>
<dbReference type="SUPFAM" id="SSF55174">
    <property type="entry name" value="Alpha-L RNA-binding motif"/>
    <property type="match status" value="1"/>
</dbReference>
<comment type="catalytic activity">
    <reaction evidence="7 8">
        <text>tRNA(Tyr) + L-tyrosine + ATP = L-tyrosyl-tRNA(Tyr) + AMP + diphosphate + H(+)</text>
        <dbReference type="Rhea" id="RHEA:10220"/>
        <dbReference type="Rhea" id="RHEA-COMP:9706"/>
        <dbReference type="Rhea" id="RHEA-COMP:9707"/>
        <dbReference type="ChEBI" id="CHEBI:15378"/>
        <dbReference type="ChEBI" id="CHEBI:30616"/>
        <dbReference type="ChEBI" id="CHEBI:33019"/>
        <dbReference type="ChEBI" id="CHEBI:58315"/>
        <dbReference type="ChEBI" id="CHEBI:78442"/>
        <dbReference type="ChEBI" id="CHEBI:78536"/>
        <dbReference type="ChEBI" id="CHEBI:456215"/>
        <dbReference type="EC" id="6.1.1.1"/>
    </reaction>
</comment>
<dbReference type="NCBIfam" id="TIGR00234">
    <property type="entry name" value="tyrS"/>
    <property type="match status" value="1"/>
</dbReference>
<evidence type="ECO:0000256" key="7">
    <source>
        <dbReference type="ARBA" id="ARBA00048248"/>
    </source>
</evidence>
<proteinExistence type="inferred from homology"/>
<dbReference type="HAMAP" id="MF_02006">
    <property type="entry name" value="Tyr_tRNA_synth_type1"/>
    <property type="match status" value="1"/>
</dbReference>
<reference evidence="11 12" key="1">
    <citation type="submission" date="2024-03" db="EMBL/GenBank/DDBJ databases">
        <title>Ignisphaera cupida sp. nov., a hyperthermophilic hydrolytic archaeon from a hot spring of Kamchatka, and proposal of Ignisphaeraceae fam. nov.</title>
        <authorList>
            <person name="Podosokorskaya O.A."/>
            <person name="Elcheninov A.G."/>
            <person name="Maltseva A.I."/>
            <person name="Zayulina K.S."/>
            <person name="Novikov A."/>
            <person name="Merkel A.Y."/>
        </authorList>
    </citation>
    <scope>NUCLEOTIDE SEQUENCE [LARGE SCALE GENOMIC DNA]</scope>
    <source>
        <strain evidence="11 12">38H-sp</strain>
    </source>
</reference>
<feature type="binding site" evidence="8">
    <location>
        <position position="168"/>
    </location>
    <ligand>
        <name>L-tyrosine</name>
        <dbReference type="ChEBI" id="CHEBI:58315"/>
    </ligand>
</feature>
<dbReference type="InterPro" id="IPR024088">
    <property type="entry name" value="Tyr-tRNA-ligase_bac-type"/>
</dbReference>
<keyword evidence="1 8" id="KW-0436">Ligase</keyword>
<keyword evidence="2 8" id="KW-0547">Nucleotide-binding</keyword>
<dbReference type="Pfam" id="PF22421">
    <property type="entry name" value="SYY_C-terminal"/>
    <property type="match status" value="1"/>
</dbReference>
<evidence type="ECO:0000256" key="2">
    <source>
        <dbReference type="ARBA" id="ARBA00022741"/>
    </source>
</evidence>
<keyword evidence="6 8" id="KW-0030">Aminoacyl-tRNA synthetase</keyword>
<protein>
    <recommendedName>
        <fullName evidence="8">Tyrosine--tRNA ligase</fullName>
        <ecNumber evidence="8">6.1.1.1</ecNumber>
    </recommendedName>
    <alternativeName>
        <fullName evidence="8">Tyrosyl-tRNA synthetase</fullName>
        <shortName evidence="8">TyrRS</shortName>
    </alternativeName>
</protein>
<keyword evidence="3 8" id="KW-0067">ATP-binding</keyword>
<dbReference type="Proteomes" id="UP001466331">
    <property type="component" value="Unassembled WGS sequence"/>
</dbReference>
<comment type="subunit">
    <text evidence="8">Homodimer.</text>
</comment>
<evidence type="ECO:0000256" key="3">
    <source>
        <dbReference type="ARBA" id="ARBA00022840"/>
    </source>
</evidence>
<evidence type="ECO:0000256" key="6">
    <source>
        <dbReference type="ARBA" id="ARBA00023146"/>
    </source>
</evidence>
<evidence type="ECO:0000256" key="4">
    <source>
        <dbReference type="ARBA" id="ARBA00022884"/>
    </source>
</evidence>
<comment type="function">
    <text evidence="8">Catalyzes the attachment of tyrosine to tRNA(Tyr) in a two-step reaction: tyrosine is first activated by ATP to form Tyr-AMP and then transferred to the acceptor end of tRNA(Tyr).</text>
</comment>
<comment type="caution">
    <text evidence="11">The sequence shown here is derived from an EMBL/GenBank/DDBJ whole genome shotgun (WGS) entry which is preliminary data.</text>
</comment>
<dbReference type="InterPro" id="IPR036986">
    <property type="entry name" value="S4_RNA-bd_sf"/>
</dbReference>
<evidence type="ECO:0000256" key="9">
    <source>
        <dbReference type="PROSITE-ProRule" id="PRU00182"/>
    </source>
</evidence>
<dbReference type="RefSeq" id="WP_420069226.1">
    <property type="nucleotide sequence ID" value="NZ_JBCHKQ010000002.1"/>
</dbReference>
<evidence type="ECO:0000313" key="11">
    <source>
        <dbReference type="EMBL" id="MEM5947776.1"/>
    </source>
</evidence>
<dbReference type="EMBL" id="JBCHKQ010000002">
    <property type="protein sequence ID" value="MEM5947776.1"/>
    <property type="molecule type" value="Genomic_DNA"/>
</dbReference>
<sequence>MNKALEVLSERGMLQQCTDLEGLSDLMDRGQVTFYLGMDPTGPSLHAGHLVPLFAAYHLVNAGHKAILVMGGGTARIGDPSGKTEMRKMLTIEQINNNVESIRKQVEHFFKVDGEQAIIVNNADWLANLNYIDFLRDIGRHFSVNRMLSFETYKARLETGLSFIEFNYQLLQSYDFLVLNQKYNCSLQIGGDDQWGNIVAGIDLIRRVESKEAYGLTVPLVTRSDGKKMGKTEKGALFLDPNLVSPYEFFQYWRNVPDSDVNKLLKFYTLLPVEEIDQLTSYDDERINKAKERLAYELTALIHSKEEAEKALEAARAAFGGGGKDRSAIPTTEIPMVEIEQGINIVELFARTGLSASKSEARRLITQGGAYIGDNKIADLEAKVDKTHIDQDGEILLRAGKKRYHRIIVK</sequence>
<dbReference type="Pfam" id="PF00579">
    <property type="entry name" value="tRNA-synt_1b"/>
    <property type="match status" value="1"/>
</dbReference>
<gene>
    <name evidence="8 11" type="primary">tyrS</name>
    <name evidence="11" type="ORF">WKV44_04385</name>
</gene>
<keyword evidence="8" id="KW-0963">Cytoplasm</keyword>
<dbReference type="EC" id="6.1.1.1" evidence="8"/>
<dbReference type="PANTHER" id="PTHR11766:SF0">
    <property type="entry name" value="TYROSINE--TRNA LIGASE, MITOCHONDRIAL"/>
    <property type="match status" value="1"/>
</dbReference>
<dbReference type="InterPro" id="IPR001412">
    <property type="entry name" value="aa-tRNA-synth_I_CS"/>
</dbReference>
<feature type="short sequence motif" description="'KMSKS' region" evidence="8">
    <location>
        <begin position="228"/>
        <end position="232"/>
    </location>
</feature>
<comment type="similarity">
    <text evidence="8">Belongs to the class-I aminoacyl-tRNA synthetase family. TyrS type 1 subfamily.</text>
</comment>
<dbReference type="InterPro" id="IPR014729">
    <property type="entry name" value="Rossmann-like_a/b/a_fold"/>
</dbReference>
<feature type="binding site" evidence="8">
    <location>
        <position position="35"/>
    </location>
    <ligand>
        <name>L-tyrosine</name>
        <dbReference type="ChEBI" id="CHEBI:58315"/>
    </ligand>
</feature>
<dbReference type="SUPFAM" id="SSF52374">
    <property type="entry name" value="Nucleotidylyl transferase"/>
    <property type="match status" value="1"/>
</dbReference>
<evidence type="ECO:0000256" key="8">
    <source>
        <dbReference type="HAMAP-Rule" id="MF_02006"/>
    </source>
</evidence>
<dbReference type="CDD" id="cd00805">
    <property type="entry name" value="TyrRS_core"/>
    <property type="match status" value="1"/>
</dbReference>
<feature type="short sequence motif" description="'HIGH' region" evidence="8">
    <location>
        <begin position="40"/>
        <end position="49"/>
    </location>
</feature>
<dbReference type="Gene3D" id="3.40.50.620">
    <property type="entry name" value="HUPs"/>
    <property type="match status" value="1"/>
</dbReference>
<feature type="binding site" evidence="8">
    <location>
        <position position="172"/>
    </location>
    <ligand>
        <name>L-tyrosine</name>
        <dbReference type="ChEBI" id="CHEBI:58315"/>
    </ligand>
</feature>
<evidence type="ECO:0000313" key="12">
    <source>
        <dbReference type="Proteomes" id="UP001466331"/>
    </source>
</evidence>
<dbReference type="PROSITE" id="PS50889">
    <property type="entry name" value="S4"/>
    <property type="match status" value="1"/>
</dbReference>
<keyword evidence="4 9" id="KW-0694">RNA-binding</keyword>
<dbReference type="Gene3D" id="1.10.240.10">
    <property type="entry name" value="Tyrosyl-Transfer RNA Synthetase"/>
    <property type="match status" value="1"/>
</dbReference>
<keyword evidence="5 8" id="KW-0648">Protein biosynthesis</keyword>
<dbReference type="PROSITE" id="PS00178">
    <property type="entry name" value="AA_TRNA_LIGASE_I"/>
    <property type="match status" value="1"/>
</dbReference>
<keyword evidence="12" id="KW-1185">Reference proteome</keyword>
<dbReference type="InterPro" id="IPR002305">
    <property type="entry name" value="aa-tRNA-synth_Ic"/>
</dbReference>
<organism evidence="11 12">
    <name type="scientific">Rarispira pelagica</name>
    <dbReference type="NCBI Taxonomy" id="3141764"/>
    <lineage>
        <taxon>Bacteria</taxon>
        <taxon>Pseudomonadati</taxon>
        <taxon>Spirochaetota</taxon>
        <taxon>Spirochaetia</taxon>
        <taxon>Winmispirales</taxon>
        <taxon>Winmispiraceae</taxon>
        <taxon>Rarispira</taxon>
    </lineage>
</organism>
<dbReference type="PRINTS" id="PR01040">
    <property type="entry name" value="TRNASYNTHTYR"/>
</dbReference>
<comment type="subcellular location">
    <subcellularLocation>
        <location evidence="8">Cytoplasm</location>
    </subcellularLocation>
</comment>
<dbReference type="GO" id="GO:0004831">
    <property type="term" value="F:tyrosine-tRNA ligase activity"/>
    <property type="evidence" value="ECO:0007669"/>
    <property type="project" value="UniProtKB-EC"/>
</dbReference>
<feature type="binding site" evidence="8">
    <location>
        <position position="231"/>
    </location>
    <ligand>
        <name>ATP</name>
        <dbReference type="ChEBI" id="CHEBI:30616"/>
    </ligand>
</feature>
<dbReference type="CDD" id="cd00165">
    <property type="entry name" value="S4"/>
    <property type="match status" value="1"/>
</dbReference>
<evidence type="ECO:0000256" key="1">
    <source>
        <dbReference type="ARBA" id="ARBA00022598"/>
    </source>
</evidence>
<feature type="domain" description="Tyrosine--tRNA ligase SYY-like C-terminal" evidence="10">
    <location>
        <begin position="332"/>
        <end position="406"/>
    </location>
</feature>
<name>A0ABU9UBC8_9SPIR</name>
<evidence type="ECO:0000256" key="5">
    <source>
        <dbReference type="ARBA" id="ARBA00022917"/>
    </source>
</evidence>
<dbReference type="InterPro" id="IPR002307">
    <property type="entry name" value="Tyr-tRNA-ligase"/>
</dbReference>
<dbReference type="InterPro" id="IPR054608">
    <property type="entry name" value="SYY-like_C"/>
</dbReference>
<evidence type="ECO:0000259" key="10">
    <source>
        <dbReference type="Pfam" id="PF22421"/>
    </source>
</evidence>